<dbReference type="KEGG" id="tet:TTHERM_00846950"/>
<dbReference type="AlphaFoldDB" id="Q22UT5"/>
<name>Q22UT5_TETTS</name>
<dbReference type="RefSeq" id="XP_001009286.1">
    <property type="nucleotide sequence ID" value="XM_001009286.2"/>
</dbReference>
<dbReference type="Proteomes" id="UP000009168">
    <property type="component" value="Unassembled WGS sequence"/>
</dbReference>
<reference evidence="2" key="1">
    <citation type="journal article" date="2006" name="PLoS Biol.">
        <title>Macronuclear genome sequence of the ciliate Tetrahymena thermophila, a model eukaryote.</title>
        <authorList>
            <person name="Eisen J.A."/>
            <person name="Coyne R.S."/>
            <person name="Wu M."/>
            <person name="Wu D."/>
            <person name="Thiagarajan M."/>
            <person name="Wortman J.R."/>
            <person name="Badger J.H."/>
            <person name="Ren Q."/>
            <person name="Amedeo P."/>
            <person name="Jones K.M."/>
            <person name="Tallon L.J."/>
            <person name="Delcher A.L."/>
            <person name="Salzberg S.L."/>
            <person name="Silva J.C."/>
            <person name="Haas B.J."/>
            <person name="Majoros W.H."/>
            <person name="Farzad M."/>
            <person name="Carlton J.M."/>
            <person name="Smith R.K. Jr."/>
            <person name="Garg J."/>
            <person name="Pearlman R.E."/>
            <person name="Karrer K.M."/>
            <person name="Sun L."/>
            <person name="Manning G."/>
            <person name="Elde N.C."/>
            <person name="Turkewitz A.P."/>
            <person name="Asai D.J."/>
            <person name="Wilkes D.E."/>
            <person name="Wang Y."/>
            <person name="Cai H."/>
            <person name="Collins K."/>
            <person name="Stewart B.A."/>
            <person name="Lee S.R."/>
            <person name="Wilamowska K."/>
            <person name="Weinberg Z."/>
            <person name="Ruzzo W.L."/>
            <person name="Wloga D."/>
            <person name="Gaertig J."/>
            <person name="Frankel J."/>
            <person name="Tsao C.-C."/>
            <person name="Gorovsky M.A."/>
            <person name="Keeling P.J."/>
            <person name="Waller R.F."/>
            <person name="Patron N.J."/>
            <person name="Cherry J.M."/>
            <person name="Stover N.A."/>
            <person name="Krieger C.J."/>
            <person name="del Toro C."/>
            <person name="Ryder H.F."/>
            <person name="Williamson S.C."/>
            <person name="Barbeau R.A."/>
            <person name="Hamilton E.P."/>
            <person name="Orias E."/>
        </authorList>
    </citation>
    <scope>NUCLEOTIDE SEQUENCE [LARGE SCALE GENOMIC DNA]</scope>
    <source>
        <strain evidence="2">SB210</strain>
    </source>
</reference>
<dbReference type="HOGENOM" id="CLU_759700_0_0_1"/>
<dbReference type="GeneID" id="7840321"/>
<dbReference type="InParanoid" id="Q22UT5"/>
<evidence type="ECO:0000313" key="1">
    <source>
        <dbReference type="EMBL" id="EAR89041.1"/>
    </source>
</evidence>
<sequence length="368" mass="42269">MRQVDFQLIDGSSCSFGETSPSNSQADHLTIGNLVFETNPQFCQSASEEDYFNSVLSAKQNALPISCILEKKQKGIIEVNYCQKRSQFSSFKEMSQQVNNICAEQQHSIQKYLTLSQDHKYQNENNNISDSDSSSGRASYQSCQELESKESAFAYFIEKELGSFSNNTGINGKSQIFSYTIIQCVEDELEPFILRKGFSESLVTILGSNRNHFQQMMMRISTYEPRSQEIRRQQNNQLLQTHLQCFEASKMASQDAYSQQSSSSQQIFYPNFLPTQPLVNYYQSQIETLEKIILNCTVSSTAIPCILNGVLLGFIQFEFYAFQAPIVKKLIADRRVNKMQIPNFWNEQEYNIKSELFLQKMECYNNTN</sequence>
<evidence type="ECO:0000313" key="2">
    <source>
        <dbReference type="Proteomes" id="UP000009168"/>
    </source>
</evidence>
<gene>
    <name evidence="1" type="ORF">TTHERM_00846950</name>
</gene>
<proteinExistence type="predicted"/>
<accession>Q22UT5</accession>
<dbReference type="EMBL" id="GG662825">
    <property type="protein sequence ID" value="EAR89041.1"/>
    <property type="molecule type" value="Genomic_DNA"/>
</dbReference>
<keyword evidence="2" id="KW-1185">Reference proteome</keyword>
<protein>
    <submittedName>
        <fullName evidence="1">Uncharacterized protein</fullName>
    </submittedName>
</protein>
<organism evidence="1 2">
    <name type="scientific">Tetrahymena thermophila (strain SB210)</name>
    <dbReference type="NCBI Taxonomy" id="312017"/>
    <lineage>
        <taxon>Eukaryota</taxon>
        <taxon>Sar</taxon>
        <taxon>Alveolata</taxon>
        <taxon>Ciliophora</taxon>
        <taxon>Intramacronucleata</taxon>
        <taxon>Oligohymenophorea</taxon>
        <taxon>Hymenostomatida</taxon>
        <taxon>Tetrahymenina</taxon>
        <taxon>Tetrahymenidae</taxon>
        <taxon>Tetrahymena</taxon>
    </lineage>
</organism>